<comment type="caution">
    <text evidence="1">The sequence shown here is derived from an EMBL/GenBank/DDBJ whole genome shotgun (WGS) entry which is preliminary data.</text>
</comment>
<proteinExistence type="predicted"/>
<dbReference type="EMBL" id="JACOPS010000001">
    <property type="protein sequence ID" value="MBC5727721.1"/>
    <property type="molecule type" value="Genomic_DNA"/>
</dbReference>
<gene>
    <name evidence="1" type="ORF">H8R91_04115</name>
</gene>
<name>A0ABR7HJV4_9FIRM</name>
<evidence type="ECO:0000313" key="1">
    <source>
        <dbReference type="EMBL" id="MBC5727721.1"/>
    </source>
</evidence>
<keyword evidence="2" id="KW-1185">Reference proteome</keyword>
<reference evidence="1 2" key="1">
    <citation type="submission" date="2020-08" db="EMBL/GenBank/DDBJ databases">
        <title>Genome public.</title>
        <authorList>
            <person name="Liu C."/>
            <person name="Sun Q."/>
        </authorList>
    </citation>
    <scope>NUCLEOTIDE SEQUENCE [LARGE SCALE GENOMIC DNA]</scope>
    <source>
        <strain evidence="1 2">NSJ-71</strain>
    </source>
</reference>
<sequence>MIEILTPDDVSKIKDCYIAEYIKNLLTNLLTQTSDCLLETVGGIFYVENEKDFDNYKKFGLSSKITESRFEWIDLIGNDFLDGCIVLDNDRAINIIGKVYYFRKGVLNYEPDKHS</sequence>
<dbReference type="Proteomes" id="UP000636755">
    <property type="component" value="Unassembled WGS sequence"/>
</dbReference>
<evidence type="ECO:0000313" key="2">
    <source>
        <dbReference type="Proteomes" id="UP000636755"/>
    </source>
</evidence>
<dbReference type="InterPro" id="IPR036888">
    <property type="entry name" value="DNA_integrity_DisA_N_sf"/>
</dbReference>
<organism evidence="1 2">
    <name type="scientific">Ruminococcus intestinalis</name>
    <dbReference type="NCBI Taxonomy" id="2763066"/>
    <lineage>
        <taxon>Bacteria</taxon>
        <taxon>Bacillati</taxon>
        <taxon>Bacillota</taxon>
        <taxon>Clostridia</taxon>
        <taxon>Eubacteriales</taxon>
        <taxon>Oscillospiraceae</taxon>
        <taxon>Ruminococcus</taxon>
    </lineage>
</organism>
<accession>A0ABR7HJV4</accession>
<protein>
    <submittedName>
        <fullName evidence="1">Uncharacterized protein</fullName>
    </submittedName>
</protein>
<dbReference type="RefSeq" id="WP_186934957.1">
    <property type="nucleotide sequence ID" value="NZ_JACOPS010000001.1"/>
</dbReference>
<dbReference type="SUPFAM" id="SSF143597">
    <property type="entry name" value="YojJ-like"/>
    <property type="match status" value="1"/>
</dbReference>